<proteinExistence type="predicted"/>
<feature type="compositionally biased region" description="Polar residues" evidence="1">
    <location>
        <begin position="64"/>
        <end position="76"/>
    </location>
</feature>
<protein>
    <submittedName>
        <fullName evidence="2">Uncharacterized protein</fullName>
    </submittedName>
</protein>
<evidence type="ECO:0000256" key="1">
    <source>
        <dbReference type="SAM" id="MobiDB-lite"/>
    </source>
</evidence>
<dbReference type="EMBL" id="NHOQ01002918">
    <property type="protein sequence ID" value="PWA13840.1"/>
    <property type="molecule type" value="Genomic_DNA"/>
</dbReference>
<comment type="caution">
    <text evidence="2">The sequence shown here is derived from an EMBL/GenBank/DDBJ whole genome shotgun (WGS) entry which is preliminary data.</text>
</comment>
<name>A0A315UU07_GAMAF</name>
<evidence type="ECO:0000313" key="3">
    <source>
        <dbReference type="Proteomes" id="UP000250572"/>
    </source>
</evidence>
<organism evidence="2 3">
    <name type="scientific">Gambusia affinis</name>
    <name type="common">Western mosquitofish</name>
    <name type="synonym">Heterandria affinis</name>
    <dbReference type="NCBI Taxonomy" id="33528"/>
    <lineage>
        <taxon>Eukaryota</taxon>
        <taxon>Metazoa</taxon>
        <taxon>Chordata</taxon>
        <taxon>Craniata</taxon>
        <taxon>Vertebrata</taxon>
        <taxon>Euteleostomi</taxon>
        <taxon>Actinopterygii</taxon>
        <taxon>Neopterygii</taxon>
        <taxon>Teleostei</taxon>
        <taxon>Neoteleostei</taxon>
        <taxon>Acanthomorphata</taxon>
        <taxon>Ovalentaria</taxon>
        <taxon>Atherinomorphae</taxon>
        <taxon>Cyprinodontiformes</taxon>
        <taxon>Poeciliidae</taxon>
        <taxon>Poeciliinae</taxon>
        <taxon>Gambusia</taxon>
    </lineage>
</organism>
<dbReference type="STRING" id="33528.ENSGAFP00000030265"/>
<feature type="region of interest" description="Disordered" evidence="1">
    <location>
        <begin position="42"/>
        <end position="76"/>
    </location>
</feature>
<keyword evidence="3" id="KW-1185">Reference proteome</keyword>
<reference evidence="2 3" key="1">
    <citation type="journal article" date="2018" name="G3 (Bethesda)">
        <title>A High-Quality Reference Genome for the Invasive Mosquitofish Gambusia affinis Using a Chicago Library.</title>
        <authorList>
            <person name="Hoffberg S.L."/>
            <person name="Troendle N.J."/>
            <person name="Glenn T.C."/>
            <person name="Mahmud O."/>
            <person name="Louha S."/>
            <person name="Chalopin D."/>
            <person name="Bennetzen J.L."/>
            <person name="Mauricio R."/>
        </authorList>
    </citation>
    <scope>NUCLEOTIDE SEQUENCE [LARGE SCALE GENOMIC DNA]</scope>
    <source>
        <strain evidence="2">NE01/NJP1002.9</strain>
        <tissue evidence="2">Muscle</tissue>
    </source>
</reference>
<feature type="compositionally biased region" description="Basic and acidic residues" evidence="1">
    <location>
        <begin position="44"/>
        <end position="57"/>
    </location>
</feature>
<evidence type="ECO:0000313" key="2">
    <source>
        <dbReference type="EMBL" id="PWA13840.1"/>
    </source>
</evidence>
<sequence>MEKRFSRNEGKVIEGANTPEVLINSPPLHLHPTVLFILTNKGRQRGDGCPKSKPEQRHFRRKSISSNKTPSTGQTMRRSLLSVTFAAALFLNCNAIPMGKTEDGSLEQEVFASILNDEAMEGDADLASATRARASKVIVIAADPMIWRDLKVLQNGMSVYKRRADDSNQVGEHGDGGQQQSIPILRRDNMSHYRENQLTKPDGTLLGLLGNGQTSAGVASCSIVLTVLTNTDQLTTLLNPTVLKLFLRSSSCSILARSPGFSLENAVRFWIGVQTRLTSFVLDGSGADGKGSHILRKTAVQEGPLGPAGSDSRIKQKIYSYDNFPLDRSVGKDFRQTCGLPLYHPLPPRLAPLGLSQSSFGDDKVTPEVGFHRVSSASRPLLPPLCWDSSDGCQALLTHPTASGSMKTGSRNETNDDFMDAETPMEEPTDKRLHHGVVTMVTTDMVDSAADDSSASASSATDVLKLFAKDFWPYEADSRHPDGRWPEQQTSTDPPGGIGRVGPAPSPGSQLAAAILKRQVVLESPRPDLEEFIPTQSPASRIFSVSARAALATIDGGKWIIS</sequence>
<dbReference type="Proteomes" id="UP000250572">
    <property type="component" value="Unassembled WGS sequence"/>
</dbReference>
<accession>A0A315UU07</accession>
<dbReference type="AlphaFoldDB" id="A0A315UU07"/>
<feature type="region of interest" description="Disordered" evidence="1">
    <location>
        <begin position="478"/>
        <end position="509"/>
    </location>
</feature>
<gene>
    <name evidence="2" type="ORF">CCH79_00020226</name>
</gene>